<evidence type="ECO:0000313" key="1">
    <source>
        <dbReference type="EMBL" id="CAD5111063.1"/>
    </source>
</evidence>
<dbReference type="Proteomes" id="UP000549394">
    <property type="component" value="Unassembled WGS sequence"/>
</dbReference>
<dbReference type="EMBL" id="CAJFCJ010000001">
    <property type="protein sequence ID" value="CAD5111063.1"/>
    <property type="molecule type" value="Genomic_DNA"/>
</dbReference>
<proteinExistence type="predicted"/>
<accession>A0A7I8V4K1</accession>
<sequence>MDNSQFEVVFFIGPPHCGKTRYFLDNLKDKSDFIRFDPNYYFLKNPDSSFRQGILECVNILKKNNKVVIDSENLTLAERRSFTDLIKRKIRSTIVFKCIIFQPQNGLLQLRWAHQAYLSCEGCRKTQSLDIKERIRHFLEFIQSDRHKSGLISDVNKPSTTEFSEQEEKVLPLTICTVYQWVIPVLFIDYNIIDLLIENGDEDLFLDAINFWLSRNSNGILCLIKDSTNNDSIPSKIQQMPSAIYIIEDKMNKSLTDKVQDSIAYMCCSLYLNIAHNASLYIYKIVEHSKAAHKLGMKTIRIEDVLKSINSLVIQSRCARSNGQEFWKSIQYAKPLHEQSNQELEEEPSLFLKTSIGKGIVTECHKSILLTGQPEFISGEFSKKYSDSLKKLRNTSFSKRSFVEDSSSFSSEDLNTSRSCKRKRMKLATFDEVANDSLVEETASSKTKSTKSPLSVPDSLIMESSISSVSVRQSSGSVRDSFVSETSISKDNSSSLKISDDSFVKDSSLSQQNTPSNASIPSTILLSSNVPVSSSISSSSSDNIDAFFEKMFS</sequence>
<comment type="caution">
    <text evidence="1">The sequence shown here is derived from an EMBL/GenBank/DDBJ whole genome shotgun (WGS) entry which is preliminary data.</text>
</comment>
<dbReference type="AlphaFoldDB" id="A0A7I8V4K1"/>
<protein>
    <submittedName>
        <fullName evidence="1">DgyrCDS414</fullName>
    </submittedName>
</protein>
<reference evidence="1 2" key="1">
    <citation type="submission" date="2020-08" db="EMBL/GenBank/DDBJ databases">
        <authorList>
            <person name="Hejnol A."/>
        </authorList>
    </citation>
    <scope>NUCLEOTIDE SEQUENCE [LARGE SCALE GENOMIC DNA]</scope>
</reference>
<gene>
    <name evidence="1" type="ORF">DGYR_LOCUS404</name>
</gene>
<organism evidence="1 2">
    <name type="scientific">Dimorphilus gyrociliatus</name>
    <dbReference type="NCBI Taxonomy" id="2664684"/>
    <lineage>
        <taxon>Eukaryota</taxon>
        <taxon>Metazoa</taxon>
        <taxon>Spiralia</taxon>
        <taxon>Lophotrochozoa</taxon>
        <taxon>Annelida</taxon>
        <taxon>Polychaeta</taxon>
        <taxon>Polychaeta incertae sedis</taxon>
        <taxon>Dinophilidae</taxon>
        <taxon>Dimorphilus</taxon>
    </lineage>
</organism>
<evidence type="ECO:0000313" key="2">
    <source>
        <dbReference type="Proteomes" id="UP000549394"/>
    </source>
</evidence>
<dbReference type="Gene3D" id="3.40.50.300">
    <property type="entry name" value="P-loop containing nucleotide triphosphate hydrolases"/>
    <property type="match status" value="1"/>
</dbReference>
<dbReference type="SUPFAM" id="SSF52540">
    <property type="entry name" value="P-loop containing nucleoside triphosphate hydrolases"/>
    <property type="match status" value="1"/>
</dbReference>
<dbReference type="InterPro" id="IPR027417">
    <property type="entry name" value="P-loop_NTPase"/>
</dbReference>
<dbReference type="OrthoDB" id="6143546at2759"/>
<keyword evidence="2" id="KW-1185">Reference proteome</keyword>
<name>A0A7I8V4K1_9ANNE</name>